<sequence length="244" mass="26918">MTTVDEHLPPAPTTHAHTPAPPRPAPPRPAPPRPARRPVPPRPAPPRLPSSSPPRHVSLDSCKALSAGSSLSNATHLNINSPASAPNSATALHREHALPEAQREPAKPHREGPHTFQRVREQVAISWANILPTPKTVRRFEHTAIVSMMNARLEVQKLKKESGGPDKAVQLVAEHRPAHEFTKFICELQELQKVLSNGIRLSSVPLWSVSTKPMAPHMKRRGFIQLAHHPVEERSIPIFEETIS</sequence>
<organism evidence="2 3">
    <name type="scientific">Prymnesium parvum</name>
    <name type="common">Toxic golden alga</name>
    <dbReference type="NCBI Taxonomy" id="97485"/>
    <lineage>
        <taxon>Eukaryota</taxon>
        <taxon>Haptista</taxon>
        <taxon>Haptophyta</taxon>
        <taxon>Prymnesiophyceae</taxon>
        <taxon>Prymnesiales</taxon>
        <taxon>Prymnesiaceae</taxon>
        <taxon>Prymnesium</taxon>
    </lineage>
</organism>
<gene>
    <name evidence="2" type="ORF">AB1Y20_010727</name>
</gene>
<dbReference type="EMBL" id="JBGBPQ010000020">
    <property type="protein sequence ID" value="KAL1504321.1"/>
    <property type="molecule type" value="Genomic_DNA"/>
</dbReference>
<dbReference type="AlphaFoldDB" id="A0AB34IPJ8"/>
<reference evidence="2 3" key="1">
    <citation type="journal article" date="2024" name="Science">
        <title>Giant polyketide synthase enzymes in the biosynthesis of giant marine polyether toxins.</title>
        <authorList>
            <person name="Fallon T.R."/>
            <person name="Shende V.V."/>
            <person name="Wierzbicki I.H."/>
            <person name="Pendleton A.L."/>
            <person name="Watervoot N.F."/>
            <person name="Auber R.P."/>
            <person name="Gonzalez D.J."/>
            <person name="Wisecaver J.H."/>
            <person name="Moore B.S."/>
        </authorList>
    </citation>
    <scope>NUCLEOTIDE SEQUENCE [LARGE SCALE GENOMIC DNA]</scope>
    <source>
        <strain evidence="2 3">12B1</strain>
    </source>
</reference>
<keyword evidence="3" id="KW-1185">Reference proteome</keyword>
<feature type="compositionally biased region" description="Low complexity" evidence="1">
    <location>
        <begin position="80"/>
        <end position="89"/>
    </location>
</feature>
<evidence type="ECO:0000313" key="2">
    <source>
        <dbReference type="EMBL" id="KAL1504321.1"/>
    </source>
</evidence>
<feature type="compositionally biased region" description="Basic and acidic residues" evidence="1">
    <location>
        <begin position="92"/>
        <end position="115"/>
    </location>
</feature>
<dbReference type="Proteomes" id="UP001515480">
    <property type="component" value="Unassembled WGS sequence"/>
</dbReference>
<feature type="region of interest" description="Disordered" evidence="1">
    <location>
        <begin position="77"/>
        <end position="115"/>
    </location>
</feature>
<comment type="caution">
    <text evidence="2">The sequence shown here is derived from an EMBL/GenBank/DDBJ whole genome shotgun (WGS) entry which is preliminary data.</text>
</comment>
<feature type="compositionally biased region" description="Pro residues" evidence="1">
    <location>
        <begin position="19"/>
        <end position="52"/>
    </location>
</feature>
<feature type="region of interest" description="Disordered" evidence="1">
    <location>
        <begin position="1"/>
        <end position="61"/>
    </location>
</feature>
<protein>
    <submittedName>
        <fullName evidence="2">Uncharacterized protein</fullName>
    </submittedName>
</protein>
<proteinExistence type="predicted"/>
<evidence type="ECO:0000313" key="3">
    <source>
        <dbReference type="Proteomes" id="UP001515480"/>
    </source>
</evidence>
<name>A0AB34IPJ8_PRYPA</name>
<accession>A0AB34IPJ8</accession>
<evidence type="ECO:0000256" key="1">
    <source>
        <dbReference type="SAM" id="MobiDB-lite"/>
    </source>
</evidence>